<dbReference type="GO" id="GO:0003676">
    <property type="term" value="F:nucleic acid binding"/>
    <property type="evidence" value="ECO:0007669"/>
    <property type="project" value="InterPro"/>
</dbReference>
<accession>A0A9D4GL70</accession>
<evidence type="ECO:0000313" key="2">
    <source>
        <dbReference type="Proteomes" id="UP000828390"/>
    </source>
</evidence>
<comment type="caution">
    <text evidence="1">The sequence shown here is derived from an EMBL/GenBank/DDBJ whole genome shotgun (WGS) entry which is preliminary data.</text>
</comment>
<reference evidence="1" key="1">
    <citation type="journal article" date="2019" name="bioRxiv">
        <title>The Genome of the Zebra Mussel, Dreissena polymorpha: A Resource for Invasive Species Research.</title>
        <authorList>
            <person name="McCartney M.A."/>
            <person name="Auch B."/>
            <person name="Kono T."/>
            <person name="Mallez S."/>
            <person name="Zhang Y."/>
            <person name="Obille A."/>
            <person name="Becker A."/>
            <person name="Abrahante J.E."/>
            <person name="Garbe J."/>
            <person name="Badalamenti J.P."/>
            <person name="Herman A."/>
            <person name="Mangelson H."/>
            <person name="Liachko I."/>
            <person name="Sullivan S."/>
            <person name="Sone E.D."/>
            <person name="Koren S."/>
            <person name="Silverstein K.A.T."/>
            <person name="Beckman K.B."/>
            <person name="Gohl D.M."/>
        </authorList>
    </citation>
    <scope>NUCLEOTIDE SEQUENCE</scope>
    <source>
        <strain evidence="1">Duluth1</strain>
        <tissue evidence="1">Whole animal</tissue>
    </source>
</reference>
<gene>
    <name evidence="1" type="ORF">DPMN_120631</name>
</gene>
<dbReference type="InterPro" id="IPR036397">
    <property type="entry name" value="RNaseH_sf"/>
</dbReference>
<dbReference type="Proteomes" id="UP000828390">
    <property type="component" value="Unassembled WGS sequence"/>
</dbReference>
<evidence type="ECO:0000313" key="1">
    <source>
        <dbReference type="EMBL" id="KAH3818903.1"/>
    </source>
</evidence>
<sequence length="148" mass="17047">MVNTRNLLPRVDICKTLIEENDSLADIIFTDESSVQLNNNRTTSYRPEGSARTSIPKPKHPLKVHVWAGISRRGPTPMLIFNGIMDSSFFTKEILGNALLPFVKTTYPDGHRFQQDNDPKHRSNMSKRFMEDNGINWWNVWPSGKFQE</sequence>
<proteinExistence type="predicted"/>
<dbReference type="AlphaFoldDB" id="A0A9D4GL70"/>
<dbReference type="Gene3D" id="3.30.420.10">
    <property type="entry name" value="Ribonuclease H-like superfamily/Ribonuclease H"/>
    <property type="match status" value="1"/>
</dbReference>
<dbReference type="EMBL" id="JAIWYP010000005">
    <property type="protein sequence ID" value="KAH3818903.1"/>
    <property type="molecule type" value="Genomic_DNA"/>
</dbReference>
<organism evidence="1 2">
    <name type="scientific">Dreissena polymorpha</name>
    <name type="common">Zebra mussel</name>
    <name type="synonym">Mytilus polymorpha</name>
    <dbReference type="NCBI Taxonomy" id="45954"/>
    <lineage>
        <taxon>Eukaryota</taxon>
        <taxon>Metazoa</taxon>
        <taxon>Spiralia</taxon>
        <taxon>Lophotrochozoa</taxon>
        <taxon>Mollusca</taxon>
        <taxon>Bivalvia</taxon>
        <taxon>Autobranchia</taxon>
        <taxon>Heteroconchia</taxon>
        <taxon>Euheterodonta</taxon>
        <taxon>Imparidentia</taxon>
        <taxon>Neoheterodontei</taxon>
        <taxon>Myida</taxon>
        <taxon>Dreissenoidea</taxon>
        <taxon>Dreissenidae</taxon>
        <taxon>Dreissena</taxon>
    </lineage>
</organism>
<keyword evidence="2" id="KW-1185">Reference proteome</keyword>
<name>A0A9D4GL70_DREPO</name>
<protein>
    <submittedName>
        <fullName evidence="1">Uncharacterized protein</fullName>
    </submittedName>
</protein>
<reference evidence="1" key="2">
    <citation type="submission" date="2020-11" db="EMBL/GenBank/DDBJ databases">
        <authorList>
            <person name="McCartney M.A."/>
            <person name="Auch B."/>
            <person name="Kono T."/>
            <person name="Mallez S."/>
            <person name="Becker A."/>
            <person name="Gohl D.M."/>
            <person name="Silverstein K.A.T."/>
            <person name="Koren S."/>
            <person name="Bechman K.B."/>
            <person name="Herman A."/>
            <person name="Abrahante J.E."/>
            <person name="Garbe J."/>
        </authorList>
    </citation>
    <scope>NUCLEOTIDE SEQUENCE</scope>
    <source>
        <strain evidence="1">Duluth1</strain>
        <tissue evidence="1">Whole animal</tissue>
    </source>
</reference>